<dbReference type="PANTHER" id="PTHR42754">
    <property type="entry name" value="ENDOGLUCANASE"/>
    <property type="match status" value="1"/>
</dbReference>
<dbReference type="AlphaFoldDB" id="A0A9X1FM42"/>
<comment type="caution">
    <text evidence="3">The sequence shown here is derived from an EMBL/GenBank/DDBJ whole genome shotgun (WGS) entry which is preliminary data.</text>
</comment>
<dbReference type="PANTHER" id="PTHR42754:SF1">
    <property type="entry name" value="LIPOPROTEIN"/>
    <property type="match status" value="1"/>
</dbReference>
<keyword evidence="4" id="KW-1185">Reference proteome</keyword>
<evidence type="ECO:0000313" key="4">
    <source>
        <dbReference type="Proteomes" id="UP001138686"/>
    </source>
</evidence>
<feature type="chain" id="PRO_5040730013" description="Bulb-type lectin domain-containing protein" evidence="2">
    <location>
        <begin position="29"/>
        <end position="475"/>
    </location>
</feature>
<keyword evidence="2" id="KW-0732">Signal</keyword>
<evidence type="ECO:0008006" key="5">
    <source>
        <dbReference type="Google" id="ProtNLM"/>
    </source>
</evidence>
<name>A0A9X1FM42_9FLAO</name>
<dbReference type="PROSITE" id="PS51257">
    <property type="entry name" value="PROKAR_LIPOPROTEIN"/>
    <property type="match status" value="1"/>
</dbReference>
<evidence type="ECO:0000256" key="1">
    <source>
        <dbReference type="SAM" id="MobiDB-lite"/>
    </source>
</evidence>
<gene>
    <name evidence="3" type="ORF">KXJ69_03170</name>
</gene>
<accession>A0A9X1FM42</accession>
<feature type="region of interest" description="Disordered" evidence="1">
    <location>
        <begin position="32"/>
        <end position="51"/>
    </location>
</feature>
<feature type="signal peptide" evidence="2">
    <location>
        <begin position="1"/>
        <end position="28"/>
    </location>
</feature>
<reference evidence="3" key="1">
    <citation type="submission" date="2021-07" db="EMBL/GenBank/DDBJ databases">
        <title>Aureisphaera sp. CAU 1614 isolated from sea sediment.</title>
        <authorList>
            <person name="Kim W."/>
        </authorList>
    </citation>
    <scope>NUCLEOTIDE SEQUENCE</scope>
    <source>
        <strain evidence="3">CAU 1614</strain>
    </source>
</reference>
<dbReference type="Proteomes" id="UP001138686">
    <property type="component" value="Unassembled WGS sequence"/>
</dbReference>
<proteinExistence type="predicted"/>
<protein>
    <recommendedName>
        <fullName evidence="5">Bulb-type lectin domain-containing protein</fullName>
    </recommendedName>
</protein>
<evidence type="ECO:0000256" key="2">
    <source>
        <dbReference type="SAM" id="SignalP"/>
    </source>
</evidence>
<dbReference type="RefSeq" id="WP_219051186.1">
    <property type="nucleotide sequence ID" value="NZ_JAHWDP010000001.1"/>
</dbReference>
<evidence type="ECO:0000313" key="3">
    <source>
        <dbReference type="EMBL" id="MBW2937090.1"/>
    </source>
</evidence>
<sequence>MLFKKKRRFIPIVLLICGGLFFVSCSKKDENTPVDDTTTTDDDTGTTDDNTPGPFLGEIDWIKTYGGSDIDQAVAIVEADDGNYVVAGSTRSTDGELASKPTSDSDYWVLKISSADGSIMWNKVYGGTEDEVASSITKTSDGGYVLSGYSRSPNDQCGTQPNAGFHDYWLLKIDGNGNEMWCQNFGYSGSDQAFDVFETNEGGYFATGFFDVSASGGEGNNDRQGAGNAHGVGEFWAIKMDSDGEFIWTRYFGGYNNDRSYDALQTPDNGFLLIGSSESIPEENSDIELNHGSYDFWVVKVNSAGTKEWTKTYGGIEIDVAYAITPTPDGNYFIVGDSRSIDQDVSNNYGNADVWLIKISPTGQLLMEKNFGGSQFDSAKSILPISDGNYLISGATRSQSNDVSANNGENDAWVFVIDASGTLLFEKAIGGSALDFAEDAIQSNGKLIVVGNTESNDGDIPINKGIKDLLIVKIR</sequence>
<dbReference type="EMBL" id="JAHWDP010000001">
    <property type="protein sequence ID" value="MBW2937090.1"/>
    <property type="molecule type" value="Genomic_DNA"/>
</dbReference>
<organism evidence="3 4">
    <name type="scientific">Halomarinibacterium sedimenti</name>
    <dbReference type="NCBI Taxonomy" id="2857106"/>
    <lineage>
        <taxon>Bacteria</taxon>
        <taxon>Pseudomonadati</taxon>
        <taxon>Bacteroidota</taxon>
        <taxon>Flavobacteriia</taxon>
        <taxon>Flavobacteriales</taxon>
        <taxon>Flavobacteriaceae</taxon>
        <taxon>Halomarinibacterium</taxon>
    </lineage>
</organism>